<sequence>MTAVPTPEPDGAPRLASLDILRGVAILGILFMNVNDMGQSFSSPDIRHLGWSIADQVAWWVRDIVADGTARALLEMLFGAGMVILTDRIAQAAGDHLVLGRYFRRNVVLWVFGIVHMFVLLWPGDILHTYAVAAMVAVWFRRWRPRWLIALGLFAAVAQFGGAGYFGIYKPIHTRAEVAALTAKRDAGVTLDKAETATLAKASARAAKRAKAQAAHKAAVVAEDKARSGSTTDWVKAQIAKSVERLDLSELFSIWEAASTMLIGAALFKLGILQGQRSRAFYAGVTLAAYAFAVPLRVLGAYESTRFTTDPQFSWATDEFARLGMTLGHIGLIHLLLGTALGARLLRPFVAAGRTALTLYVLQTIVLLWVLFPPFGFALYGRLTWMPMMLVSAGVDLALLALAMLWVRHFAIAPVEWAWRSVVERRRLPFRAI</sequence>
<reference evidence="3 4" key="1">
    <citation type="journal article" date="2013" name="Antonie Van Leeuwenhoek">
        <title>Sphingomonas ginsenosidivorax sp. nov., with the ability to transform ginsenosides.</title>
        <authorList>
            <person name="Jin X.F."/>
            <person name="Kim J.K."/>
            <person name="Liu Q.M."/>
            <person name="Kang M.S."/>
            <person name="He D."/>
            <person name="Jin F.X."/>
            <person name="Kim S.C."/>
            <person name="Im W.T."/>
        </authorList>
    </citation>
    <scope>NUCLEOTIDE SEQUENCE [LARGE SCALE GENOMIC DNA]</scope>
    <source>
        <strain evidence="3 4">KHI67</strain>
    </source>
</reference>
<evidence type="ECO:0000313" key="3">
    <source>
        <dbReference type="EMBL" id="TXC70850.1"/>
    </source>
</evidence>
<dbReference type="PANTHER" id="PTHR30590">
    <property type="entry name" value="INNER MEMBRANE PROTEIN"/>
    <property type="match status" value="1"/>
</dbReference>
<dbReference type="InterPro" id="IPR052529">
    <property type="entry name" value="Bact_Transport_Assoc"/>
</dbReference>
<evidence type="ECO:0000259" key="2">
    <source>
        <dbReference type="Pfam" id="PF04235"/>
    </source>
</evidence>
<dbReference type="Proteomes" id="UP000321250">
    <property type="component" value="Unassembled WGS sequence"/>
</dbReference>
<proteinExistence type="predicted"/>
<dbReference type="AlphaFoldDB" id="A0A5C6UEN2"/>
<keyword evidence="1" id="KW-0812">Transmembrane</keyword>
<feature type="transmembrane region" description="Helical" evidence="1">
    <location>
        <begin position="107"/>
        <end position="140"/>
    </location>
</feature>
<dbReference type="InterPro" id="IPR007349">
    <property type="entry name" value="DUF418"/>
</dbReference>
<dbReference type="Pfam" id="PF04235">
    <property type="entry name" value="DUF418"/>
    <property type="match status" value="1"/>
</dbReference>
<name>A0A5C6UEN2_9SPHN</name>
<evidence type="ECO:0000256" key="1">
    <source>
        <dbReference type="SAM" id="Phobius"/>
    </source>
</evidence>
<dbReference type="EMBL" id="VOQR01000001">
    <property type="protein sequence ID" value="TXC70850.1"/>
    <property type="molecule type" value="Genomic_DNA"/>
</dbReference>
<feature type="transmembrane region" description="Helical" evidence="1">
    <location>
        <begin position="320"/>
        <end position="345"/>
    </location>
</feature>
<feature type="transmembrane region" description="Helical" evidence="1">
    <location>
        <begin position="251"/>
        <end position="268"/>
    </location>
</feature>
<keyword evidence="1" id="KW-0472">Membrane</keyword>
<feature type="transmembrane region" description="Helical" evidence="1">
    <location>
        <begin position="147"/>
        <end position="168"/>
    </location>
</feature>
<feature type="transmembrane region" description="Helical" evidence="1">
    <location>
        <begin position="385"/>
        <end position="407"/>
    </location>
</feature>
<comment type="caution">
    <text evidence="3">The sequence shown here is derived from an EMBL/GenBank/DDBJ whole genome shotgun (WGS) entry which is preliminary data.</text>
</comment>
<accession>A0A5C6UEN2</accession>
<dbReference type="PANTHER" id="PTHR30590:SF2">
    <property type="entry name" value="INNER MEMBRANE PROTEIN"/>
    <property type="match status" value="1"/>
</dbReference>
<dbReference type="RefSeq" id="WP_147081549.1">
    <property type="nucleotide sequence ID" value="NZ_VOQR01000001.1"/>
</dbReference>
<gene>
    <name evidence="3" type="ORF">FSB78_07775</name>
</gene>
<protein>
    <submittedName>
        <fullName evidence="3">DUF418 domain-containing protein</fullName>
    </submittedName>
</protein>
<feature type="transmembrane region" description="Helical" evidence="1">
    <location>
        <begin position="280"/>
        <end position="300"/>
    </location>
</feature>
<keyword evidence="4" id="KW-1185">Reference proteome</keyword>
<organism evidence="3 4">
    <name type="scientific">Sphingomonas ginsenosidivorax</name>
    <dbReference type="NCBI Taxonomy" id="862135"/>
    <lineage>
        <taxon>Bacteria</taxon>
        <taxon>Pseudomonadati</taxon>
        <taxon>Pseudomonadota</taxon>
        <taxon>Alphaproteobacteria</taxon>
        <taxon>Sphingomonadales</taxon>
        <taxon>Sphingomonadaceae</taxon>
        <taxon>Sphingomonas</taxon>
    </lineage>
</organism>
<dbReference type="OrthoDB" id="9807744at2"/>
<evidence type="ECO:0000313" key="4">
    <source>
        <dbReference type="Proteomes" id="UP000321250"/>
    </source>
</evidence>
<feature type="transmembrane region" description="Helical" evidence="1">
    <location>
        <begin position="357"/>
        <end position="379"/>
    </location>
</feature>
<feature type="domain" description="DUF418" evidence="2">
    <location>
        <begin position="267"/>
        <end position="424"/>
    </location>
</feature>
<keyword evidence="1" id="KW-1133">Transmembrane helix</keyword>